<keyword evidence="1" id="KW-0812">Transmembrane</keyword>
<evidence type="ECO:0000313" key="3">
    <source>
        <dbReference type="Proteomes" id="UP000239757"/>
    </source>
</evidence>
<accession>A0A2P5W4T5</accession>
<dbReference type="OrthoDB" id="1044997at2759"/>
<reference evidence="2 3" key="1">
    <citation type="submission" date="2015-01" db="EMBL/GenBank/DDBJ databases">
        <title>Genome of allotetraploid Gossypium barbadense reveals genomic plasticity and fiber elongation in cotton evolution.</title>
        <authorList>
            <person name="Chen X."/>
            <person name="Liu X."/>
            <person name="Zhao B."/>
            <person name="Zheng H."/>
            <person name="Hu Y."/>
            <person name="Lu G."/>
            <person name="Yang C."/>
            <person name="Chen J."/>
            <person name="Shan C."/>
            <person name="Zhang L."/>
            <person name="Zhou Y."/>
            <person name="Wang L."/>
            <person name="Guo W."/>
            <person name="Bai Y."/>
            <person name="Ruan J."/>
            <person name="Shangguan X."/>
            <person name="Mao Y."/>
            <person name="Jiang J."/>
            <person name="Zhu Y."/>
            <person name="Lei J."/>
            <person name="Kang H."/>
            <person name="Chen S."/>
            <person name="He X."/>
            <person name="Wang R."/>
            <person name="Wang Y."/>
            <person name="Chen J."/>
            <person name="Wang L."/>
            <person name="Yu S."/>
            <person name="Wang B."/>
            <person name="Wei J."/>
            <person name="Song S."/>
            <person name="Lu X."/>
            <person name="Gao Z."/>
            <person name="Gu W."/>
            <person name="Deng X."/>
            <person name="Ma D."/>
            <person name="Wang S."/>
            <person name="Liang W."/>
            <person name="Fang L."/>
            <person name="Cai C."/>
            <person name="Zhu X."/>
            <person name="Zhou B."/>
            <person name="Zhang Y."/>
            <person name="Chen Z."/>
            <person name="Xu S."/>
            <person name="Zhu R."/>
            <person name="Wang S."/>
            <person name="Zhang T."/>
            <person name="Zhao G."/>
        </authorList>
    </citation>
    <scope>NUCLEOTIDE SEQUENCE [LARGE SCALE GENOMIC DNA]</scope>
    <source>
        <strain evidence="3">cv. Xinhai21</strain>
        <tissue evidence="2">Leaf</tissue>
    </source>
</reference>
<proteinExistence type="predicted"/>
<dbReference type="PANTHER" id="PTHR36063">
    <property type="entry name" value="ARABIDOPSIS THALIANA GENOMIC DNA, CHROMOSOME 5, P1 CLONE:MOK16"/>
    <property type="match status" value="1"/>
</dbReference>
<sequence length="131" mass="15073">MMKEMGCKHNWGAVAPARLVSTRKSSTCPMLETIVEEGCENESIFTKKIFLYLPVVLSTVFYFLLYKEVTRLEPAHLVSTIKYSTCPMLETIVEEGCENESIFTKKSFLYLPVVLSTVFYFLQYKDVKRCA</sequence>
<dbReference type="Proteomes" id="UP000239757">
    <property type="component" value="Unassembled WGS sequence"/>
</dbReference>
<keyword evidence="1" id="KW-1133">Transmembrane helix</keyword>
<feature type="transmembrane region" description="Helical" evidence="1">
    <location>
        <begin position="49"/>
        <end position="66"/>
    </location>
</feature>
<protein>
    <submittedName>
        <fullName evidence="2">Uncharacterized protein</fullName>
    </submittedName>
</protein>
<dbReference type="EMBL" id="KZ669119">
    <property type="protein sequence ID" value="PPR86114.1"/>
    <property type="molecule type" value="Genomic_DNA"/>
</dbReference>
<evidence type="ECO:0000313" key="2">
    <source>
        <dbReference type="EMBL" id="PPR86114.1"/>
    </source>
</evidence>
<dbReference type="PANTHER" id="PTHR36063:SF3">
    <property type="entry name" value="PROTEIN, PUTATIVE-RELATED"/>
    <property type="match status" value="1"/>
</dbReference>
<gene>
    <name evidence="2" type="ORF">GOBAR_AA34584</name>
</gene>
<name>A0A2P5W4T5_GOSBA</name>
<evidence type="ECO:0000256" key="1">
    <source>
        <dbReference type="SAM" id="Phobius"/>
    </source>
</evidence>
<organism evidence="2 3">
    <name type="scientific">Gossypium barbadense</name>
    <name type="common">Sea Island cotton</name>
    <name type="synonym">Hibiscus barbadensis</name>
    <dbReference type="NCBI Taxonomy" id="3634"/>
    <lineage>
        <taxon>Eukaryota</taxon>
        <taxon>Viridiplantae</taxon>
        <taxon>Streptophyta</taxon>
        <taxon>Embryophyta</taxon>
        <taxon>Tracheophyta</taxon>
        <taxon>Spermatophyta</taxon>
        <taxon>Magnoliopsida</taxon>
        <taxon>eudicotyledons</taxon>
        <taxon>Gunneridae</taxon>
        <taxon>Pentapetalae</taxon>
        <taxon>rosids</taxon>
        <taxon>malvids</taxon>
        <taxon>Malvales</taxon>
        <taxon>Malvaceae</taxon>
        <taxon>Malvoideae</taxon>
        <taxon>Gossypium</taxon>
    </lineage>
</organism>
<dbReference type="AlphaFoldDB" id="A0A2P5W4T5"/>
<keyword evidence="1" id="KW-0472">Membrane</keyword>
<feature type="transmembrane region" description="Helical" evidence="1">
    <location>
        <begin position="108"/>
        <end position="124"/>
    </location>
</feature>